<gene>
    <name evidence="5" type="ORF">F2P56_011499</name>
</gene>
<reference evidence="5" key="1">
    <citation type="submission" date="2015-10" db="EMBL/GenBank/DDBJ databases">
        <authorList>
            <person name="Martinez-Garcia P.J."/>
            <person name="Crepeau M.W."/>
            <person name="Puiu D."/>
            <person name="Gonzalez-Ibeas D."/>
            <person name="Whalen J."/>
            <person name="Stevens K."/>
            <person name="Paul R."/>
            <person name="Butterfield T."/>
            <person name="Britton M."/>
            <person name="Reagan R."/>
            <person name="Chakraborty S."/>
            <person name="Walawage S.L."/>
            <person name="Vasquez-Gross H.A."/>
            <person name="Cardeno C."/>
            <person name="Famula R."/>
            <person name="Pratt K."/>
            <person name="Kuruganti S."/>
            <person name="Aradhya M.K."/>
            <person name="Leslie C.A."/>
            <person name="Dandekar A.M."/>
            <person name="Salzberg S.L."/>
            <person name="Wegrzyn J.L."/>
            <person name="Langley C.H."/>
            <person name="Neale D.B."/>
        </authorList>
    </citation>
    <scope>NUCLEOTIDE SEQUENCE</scope>
    <source>
        <tissue evidence="5">Leaves</tissue>
    </source>
</reference>
<reference evidence="5" key="2">
    <citation type="submission" date="2020-03" db="EMBL/GenBank/DDBJ databases">
        <title>Walnut 2.0.</title>
        <authorList>
            <person name="Marrano A."/>
            <person name="Britton M."/>
            <person name="Zimin A.V."/>
            <person name="Zaini P.A."/>
            <person name="Workman R."/>
            <person name="Puiu D."/>
            <person name="Bianco L."/>
            <person name="Allen B.J."/>
            <person name="Troggio M."/>
            <person name="Leslie C.A."/>
            <person name="Timp W."/>
            <person name="Dendekar A."/>
            <person name="Salzberg S.L."/>
            <person name="Neale D.B."/>
        </authorList>
    </citation>
    <scope>NUCLEOTIDE SEQUENCE</scope>
    <source>
        <tissue evidence="5">Leaves</tissue>
    </source>
</reference>
<feature type="compositionally biased region" description="Acidic residues" evidence="4">
    <location>
        <begin position="11"/>
        <end position="21"/>
    </location>
</feature>
<keyword evidence="2" id="KW-0539">Nucleus</keyword>
<proteinExistence type="inferred from homology"/>
<dbReference type="InterPro" id="IPR016024">
    <property type="entry name" value="ARM-type_fold"/>
</dbReference>
<sequence>MALDTVPAAIEEQEEIDEEEWEPRLDAPAHHPSAPLDELFEISTTVDPGYIISLIRKLLPTNASDNHTSHGVDACVDSKVAGNDHVEESSASLYGDEVLNSSNNTSESMNIVQDYDKNARTEGENEESCHGFNLPSNSVGEEAWEEYGCILWDLAASKTNAELMVENLVLEVLLANLLVSQSVRVKEISLGIIGNLACHEVPLKHVVSTNGLVEILVDQLFLDDTQCLCEACRLLTLGLQSCEPIPWAEALQSEHILCRILWIAENTLNLQLIEKSVGLLLAIIEGQLEVVHVLLPPLMKLSLPSILINLLTFEMGKLTSERIPERYSVLDVVLRAIEALSALDGHSHEICSNKELFILACDMVKLTDKVEVANSCVTVAVLIANILSDATDLASEISQDLPFLQGLLDIFPFASDDLEAQSALWNIIARLLLHVRENEMSQSSLSQYVSVLASKSDLIEDILLDYQLDDCSDKDKGMTTSCTKSNAKTTAIRRLISILDQWIVSKDSAEENNMAGELHPDNVSVNRLLDCCRKSSKYAVSLYHYLIILFVAMLQVKYTASISFNADLFLPFITYQFSSEIFQALLEQLSCGTTVFLAIYYISVSCNFSLKLVIQ</sequence>
<comment type="subcellular location">
    <subcellularLocation>
        <location evidence="1">Nucleus</location>
    </subcellularLocation>
</comment>
<dbReference type="AlphaFoldDB" id="A0A834D172"/>
<dbReference type="PANTHER" id="PTHR23424">
    <property type="entry name" value="SERUM AMYLOID A"/>
    <property type="match status" value="1"/>
</dbReference>
<comment type="caution">
    <text evidence="5">The sequence shown here is derived from an EMBL/GenBank/DDBJ whole genome shotgun (WGS) entry which is preliminary data.</text>
</comment>
<comment type="similarity">
    <text evidence="3">Belongs to the SAAL1 family.</text>
</comment>
<evidence type="ECO:0000256" key="4">
    <source>
        <dbReference type="SAM" id="MobiDB-lite"/>
    </source>
</evidence>
<evidence type="ECO:0000256" key="3">
    <source>
        <dbReference type="ARBA" id="ARBA00038401"/>
    </source>
</evidence>
<dbReference type="Gramene" id="Jr05_13090_p1">
    <property type="protein sequence ID" value="cds.Jr05_13090_p1"/>
    <property type="gene ID" value="Jr05_13090"/>
</dbReference>
<evidence type="ECO:0000256" key="1">
    <source>
        <dbReference type="ARBA" id="ARBA00004123"/>
    </source>
</evidence>
<dbReference type="InterPro" id="IPR011989">
    <property type="entry name" value="ARM-like"/>
</dbReference>
<evidence type="ECO:0000313" key="6">
    <source>
        <dbReference type="Proteomes" id="UP000619265"/>
    </source>
</evidence>
<dbReference type="GO" id="GO:0005634">
    <property type="term" value="C:nucleus"/>
    <property type="evidence" value="ECO:0007669"/>
    <property type="project" value="UniProtKB-SubCell"/>
</dbReference>
<feature type="region of interest" description="Disordered" evidence="4">
    <location>
        <begin position="1"/>
        <end position="21"/>
    </location>
</feature>
<protein>
    <recommendedName>
        <fullName evidence="7">Protein saal1</fullName>
    </recommendedName>
</protein>
<dbReference type="EMBL" id="LIHL02000005">
    <property type="protein sequence ID" value="KAF5471021.1"/>
    <property type="molecule type" value="Genomic_DNA"/>
</dbReference>
<evidence type="ECO:0000256" key="2">
    <source>
        <dbReference type="ARBA" id="ARBA00023242"/>
    </source>
</evidence>
<evidence type="ECO:0008006" key="7">
    <source>
        <dbReference type="Google" id="ProtNLM"/>
    </source>
</evidence>
<dbReference type="SUPFAM" id="SSF48371">
    <property type="entry name" value="ARM repeat"/>
    <property type="match status" value="1"/>
</dbReference>
<dbReference type="Proteomes" id="UP000619265">
    <property type="component" value="Unassembled WGS sequence"/>
</dbReference>
<name>A0A834D172_JUGRE</name>
<evidence type="ECO:0000313" key="5">
    <source>
        <dbReference type="EMBL" id="KAF5471021.1"/>
    </source>
</evidence>
<organism evidence="5 6">
    <name type="scientific">Juglans regia</name>
    <name type="common">English walnut</name>
    <dbReference type="NCBI Taxonomy" id="51240"/>
    <lineage>
        <taxon>Eukaryota</taxon>
        <taxon>Viridiplantae</taxon>
        <taxon>Streptophyta</taxon>
        <taxon>Embryophyta</taxon>
        <taxon>Tracheophyta</taxon>
        <taxon>Spermatophyta</taxon>
        <taxon>Magnoliopsida</taxon>
        <taxon>eudicotyledons</taxon>
        <taxon>Gunneridae</taxon>
        <taxon>Pentapetalae</taxon>
        <taxon>rosids</taxon>
        <taxon>fabids</taxon>
        <taxon>Fagales</taxon>
        <taxon>Juglandaceae</taxon>
        <taxon>Juglans</taxon>
    </lineage>
</organism>
<dbReference type="InterPro" id="IPR052464">
    <property type="entry name" value="Synovial_Prolif_Regulator"/>
</dbReference>
<dbReference type="Gene3D" id="1.25.10.10">
    <property type="entry name" value="Leucine-rich Repeat Variant"/>
    <property type="match status" value="1"/>
</dbReference>
<dbReference type="PANTHER" id="PTHR23424:SF23">
    <property type="entry name" value="PROTEIN SAAL1"/>
    <property type="match status" value="1"/>
</dbReference>
<accession>A0A834D172</accession>